<gene>
    <name evidence="1" type="ORF">EDD79_101242</name>
</gene>
<comment type="caution">
    <text evidence="1">The sequence shown here is derived from an EMBL/GenBank/DDBJ whole genome shotgun (WGS) entry which is preliminary data.</text>
</comment>
<evidence type="ECO:0000313" key="2">
    <source>
        <dbReference type="Proteomes" id="UP000295504"/>
    </source>
</evidence>
<protein>
    <recommendedName>
        <fullName evidence="3">Addiction module component</fullName>
    </recommendedName>
</protein>
<dbReference type="AlphaFoldDB" id="A0A4R2TKI9"/>
<sequence length="78" mass="8956">MALSKNDLNELVQKLSDKDIPLVADFLKRLISHPQDSNIPYDDESLTDDDLRAIEASKTEFQQGKTIRLKDIENDLRN</sequence>
<accession>A0A4R2TKI9</accession>
<dbReference type="OrthoDB" id="2627752at2"/>
<dbReference type="Proteomes" id="UP000295504">
    <property type="component" value="Unassembled WGS sequence"/>
</dbReference>
<evidence type="ECO:0000313" key="1">
    <source>
        <dbReference type="EMBL" id="TCQ02912.1"/>
    </source>
</evidence>
<proteinExistence type="predicted"/>
<keyword evidence="2" id="KW-1185">Reference proteome</keyword>
<reference evidence="1 2" key="1">
    <citation type="submission" date="2019-03" db="EMBL/GenBank/DDBJ databases">
        <title>Genomic Encyclopedia of Type Strains, Phase IV (KMG-IV): sequencing the most valuable type-strain genomes for metagenomic binning, comparative biology and taxonomic classification.</title>
        <authorList>
            <person name="Goeker M."/>
        </authorList>
    </citation>
    <scope>NUCLEOTIDE SEQUENCE [LARGE SCALE GENOMIC DNA]</scope>
    <source>
        <strain evidence="1 2">DSM 100013</strain>
    </source>
</reference>
<organism evidence="1 2">
    <name type="scientific">Serpentinicella alkaliphila</name>
    <dbReference type="NCBI Taxonomy" id="1734049"/>
    <lineage>
        <taxon>Bacteria</taxon>
        <taxon>Bacillati</taxon>
        <taxon>Bacillota</taxon>
        <taxon>Clostridia</taxon>
        <taxon>Peptostreptococcales</taxon>
        <taxon>Natronincolaceae</taxon>
        <taxon>Serpentinicella</taxon>
    </lineage>
</organism>
<dbReference type="RefSeq" id="WP_132848211.1">
    <property type="nucleotide sequence ID" value="NZ_CP058648.1"/>
</dbReference>
<evidence type="ECO:0008006" key="3">
    <source>
        <dbReference type="Google" id="ProtNLM"/>
    </source>
</evidence>
<name>A0A4R2TKI9_9FIRM</name>
<dbReference type="EMBL" id="SLYC01000012">
    <property type="protein sequence ID" value="TCQ02912.1"/>
    <property type="molecule type" value="Genomic_DNA"/>
</dbReference>